<proteinExistence type="predicted"/>
<dbReference type="Proteomes" id="UP000831485">
    <property type="component" value="Chromosome"/>
</dbReference>
<evidence type="ECO:0000313" key="2">
    <source>
        <dbReference type="EMBL" id="GFO62575.1"/>
    </source>
</evidence>
<keyword evidence="1" id="KW-0812">Transmembrane</keyword>
<dbReference type="AlphaFoldDB" id="A0A6V8MR41"/>
<keyword evidence="1" id="KW-0472">Membrane</keyword>
<dbReference type="EMBL" id="CP096574">
    <property type="protein sequence ID" value="UPU35841.1"/>
    <property type="molecule type" value="Genomic_DNA"/>
</dbReference>
<reference evidence="4" key="1">
    <citation type="submission" date="2020-06" db="EMBL/GenBank/DDBJ databases">
        <title>Draft genomic sequecing of Geomonas sp. Red736.</title>
        <authorList>
            <person name="Itoh H."/>
            <person name="Xu Z.X."/>
            <person name="Ushijima N."/>
            <person name="Masuda Y."/>
            <person name="Shiratori Y."/>
            <person name="Senoo K."/>
        </authorList>
    </citation>
    <scope>NUCLEOTIDE SEQUENCE [LARGE SCALE GENOMIC DNA]</scope>
    <source>
        <strain evidence="4">Red736</strain>
    </source>
</reference>
<keyword evidence="5" id="KW-1185">Reference proteome</keyword>
<evidence type="ECO:0000313" key="4">
    <source>
        <dbReference type="Proteomes" id="UP000568888"/>
    </source>
</evidence>
<protein>
    <submittedName>
        <fullName evidence="2">Uncharacterized protein</fullName>
    </submittedName>
</protein>
<organism evidence="2 4">
    <name type="scientific">Geomonas paludis</name>
    <dbReference type="NCBI Taxonomy" id="2740185"/>
    <lineage>
        <taxon>Bacteria</taxon>
        <taxon>Pseudomonadati</taxon>
        <taxon>Thermodesulfobacteriota</taxon>
        <taxon>Desulfuromonadia</taxon>
        <taxon>Geobacterales</taxon>
        <taxon>Geobacteraceae</taxon>
        <taxon>Geomonas</taxon>
    </lineage>
</organism>
<evidence type="ECO:0000313" key="3">
    <source>
        <dbReference type="EMBL" id="UPU35841.1"/>
    </source>
</evidence>
<dbReference type="Proteomes" id="UP000568888">
    <property type="component" value="Unassembled WGS sequence"/>
</dbReference>
<evidence type="ECO:0000256" key="1">
    <source>
        <dbReference type="SAM" id="Phobius"/>
    </source>
</evidence>
<evidence type="ECO:0000313" key="5">
    <source>
        <dbReference type="Proteomes" id="UP000831485"/>
    </source>
</evidence>
<keyword evidence="1" id="KW-1133">Transmembrane helix</keyword>
<name>A0A6V8MR41_9BACT</name>
<reference evidence="3" key="3">
    <citation type="submission" date="2022-04" db="EMBL/GenBank/DDBJ databases">
        <authorList>
            <person name="Liu G."/>
        </authorList>
    </citation>
    <scope>NUCLEOTIDE SEQUENCE</scope>
    <source>
        <strain evidence="3">RG22</strain>
    </source>
</reference>
<dbReference type="EMBL" id="BLXY01000001">
    <property type="protein sequence ID" value="GFO62575.1"/>
    <property type="molecule type" value="Genomic_DNA"/>
</dbReference>
<gene>
    <name evidence="2" type="ORF">GMPD_04940</name>
    <name evidence="3" type="ORF">M1B72_20755</name>
</gene>
<sequence>MSVWSVAKIAATRIPWGRLMENLPVVMDMANRAKGRLMGAGSPSGIEARLHHLEEENRKLERALLETSGHLQLTIKTLKVVLAREKLLMAVAGVSLLVSIAALVVALR</sequence>
<reference evidence="2" key="2">
    <citation type="journal article" date="2021" name="Int. J. Syst. Evol. Microbiol.">
        <title>Geomonas silvestris sp. nov., Geomonas paludis sp. nov. and Geomonas limicola sp. nov., isolated from terrestrial environments, and emended description of the genus Geomonas.</title>
        <authorList>
            <person name="Itoh H."/>
            <person name="Xu Z."/>
            <person name="Masuda Y."/>
            <person name="Ushijima N."/>
            <person name="Hayakawa C."/>
            <person name="Shiratori Y."/>
            <person name="Senoo K."/>
        </authorList>
    </citation>
    <scope>NUCLEOTIDE SEQUENCE</scope>
    <source>
        <strain evidence="2">Red736</strain>
    </source>
</reference>
<accession>A0A6V8MR41</accession>
<dbReference type="RefSeq" id="WP_183344728.1">
    <property type="nucleotide sequence ID" value="NZ_BLXY01000001.1"/>
</dbReference>
<feature type="transmembrane region" description="Helical" evidence="1">
    <location>
        <begin position="87"/>
        <end position="107"/>
    </location>
</feature>